<dbReference type="OMA" id="EWMPENL"/>
<dbReference type="PROSITE" id="PS51903">
    <property type="entry name" value="CLP_R"/>
    <property type="match status" value="1"/>
</dbReference>
<dbReference type="InterPro" id="IPR058954">
    <property type="entry name" value="AAA_lid_SMAX1"/>
</dbReference>
<dbReference type="EnsemblPlants" id="Ma09_t13120.1">
    <property type="protein sequence ID" value="Ma09_p13120.1"/>
    <property type="gene ID" value="Ma09_g13120"/>
</dbReference>
<dbReference type="Pfam" id="PF26587">
    <property type="entry name" value="AAA_lid_SMAX1"/>
    <property type="match status" value="1"/>
</dbReference>
<feature type="compositionally biased region" description="Basic and acidic residues" evidence="4">
    <location>
        <begin position="465"/>
        <end position="480"/>
    </location>
</feature>
<feature type="region of interest" description="Disordered" evidence="4">
    <location>
        <begin position="584"/>
        <end position="604"/>
    </location>
</feature>
<dbReference type="OrthoDB" id="1929681at2759"/>
<sequence length="989" mass="108052">MRTEVATMQQMLTPEAAAVLVRSIEEADRRRHGQTTPLHVAANLLAAPSGLLRRACTVSHPLLASSSHPLHCRALDLCFSVALDRLPASATGSDAEQPPLSNALVAAVKRAQAHQRRGCLDQQQPPLLAIRVELGHLVVSILDDPSVSRVMREAGFSSPAVKTAIEQSLSSNSATVANSPSHPVTRNVYLSPLLQQQERGGQDASKREDGMKVLEIMTRPKKRNPVLVGDSDAASVMEEVLLTIEKEQLGIDTPASLRSAQVVSLEKEFMFLERSLIPVKINELYGFLEPKIRDCSISGGVGGLILDLGDLKWLVENPGGHGASPVQQQQQTGRAVVTEMGRLLARLREDDGAGSRVWVVGTATCATYLRCQVYHPTMEVDWDLQALPIAPRSPPLAGLFPRPGGNSGSLSNSATVVAQPKLSPASGAAAIGLSRALENTKCWQPIALCHLCMQGYQLELAKTVSEESESHSSEPREDTKGTLPRWLQNAVPSRKPASDHLQRNEQELLQKQKVEELLGKWRGRCTRLHLTRSPRPQQFLEPRLLAVSGTISPTQGSSDHSLKLNSVEHQTNPPVKTDLVLGLSQPLDTPSQKPRSECIEDSSRQRNTITGVSDVVAFQRLRSGLTEAVSWQPEAASAIATAVTRRVSGNRGLRSAGAKAGSWLLFTGPDKVGKWKMASALSELVFNTAPIRIHLGDDGESDVSFRGKTSLDRVAEAIQQNPFSLIVLEDVDHANTLVRRAIKRAIETGRLVDSRRQEVGLGSIIFILISDWWPDDLRNSENCHGAKSRWQLELSFGEKSRKHRADWTSKNDQPMKQRKQSYLSLDLNLAVSRDEDDDDAEEGSWNSSDLTMEHDRKFGQLAVDPPTSSYASELIDLLSEAIVFKPVDLSTIRKTVSDSISSRFMRTMGNLQPLEIDEDALDRIAGGVWQSGATNVFDEWFDRVLVPSINRMRSNSDVSDRTIIRLTSVKGGCAGNSLPSSVSIAIDGA</sequence>
<dbReference type="AlphaFoldDB" id="A0A804KJ25"/>
<evidence type="ECO:0000256" key="1">
    <source>
        <dbReference type="ARBA" id="ARBA00008675"/>
    </source>
</evidence>
<dbReference type="InterPro" id="IPR058680">
    <property type="entry name" value="NBD_SMAX1-like"/>
</dbReference>
<reference evidence="6" key="1">
    <citation type="submission" date="2021-03" db="EMBL/GenBank/DDBJ databases">
        <authorList>
            <consortium name="Genoscope - CEA"/>
            <person name="William W."/>
        </authorList>
    </citation>
    <scope>NUCLEOTIDE SEQUENCE</scope>
    <source>
        <strain evidence="6">Doubled-haploid Pahang</strain>
    </source>
</reference>
<proteinExistence type="inferred from homology"/>
<dbReference type="PANTHER" id="PTHR43572:SF13">
    <property type="entry name" value="PROTEIN SUPPRESSOR OF MAX2 1"/>
    <property type="match status" value="1"/>
</dbReference>
<dbReference type="SUPFAM" id="SSF52540">
    <property type="entry name" value="P-loop containing nucleoside triphosphate hydrolases"/>
    <property type="match status" value="1"/>
</dbReference>
<dbReference type="Gene3D" id="1.10.1780.10">
    <property type="entry name" value="Clp, N-terminal domain"/>
    <property type="match status" value="1"/>
</dbReference>
<dbReference type="Pfam" id="PF23569">
    <property type="entry name" value="NBD_SMAX1"/>
    <property type="match status" value="1"/>
</dbReference>
<keyword evidence="2 3" id="KW-0677">Repeat</keyword>
<keyword evidence="8" id="KW-1185">Reference proteome</keyword>
<protein>
    <submittedName>
        <fullName evidence="6">(wild Malaysian banana) hypothetical protein</fullName>
    </submittedName>
</protein>
<evidence type="ECO:0000256" key="2">
    <source>
        <dbReference type="ARBA" id="ARBA00022737"/>
    </source>
</evidence>
<dbReference type="InterPro" id="IPR036628">
    <property type="entry name" value="Clp_N_dom_sf"/>
</dbReference>
<dbReference type="GO" id="GO:0044183">
    <property type="term" value="F:protein folding chaperone"/>
    <property type="evidence" value="ECO:0000318"/>
    <property type="project" value="GO_Central"/>
</dbReference>
<dbReference type="InterPro" id="IPR027417">
    <property type="entry name" value="P-loop_NTPase"/>
</dbReference>
<feature type="region of interest" description="Disordered" evidence="4">
    <location>
        <begin position="465"/>
        <end position="501"/>
    </location>
</feature>
<evidence type="ECO:0000259" key="5">
    <source>
        <dbReference type="PROSITE" id="PS51903"/>
    </source>
</evidence>
<dbReference type="Proteomes" id="UP000012960">
    <property type="component" value="Unplaced"/>
</dbReference>
<dbReference type="InParanoid" id="A0A804KJ25"/>
<evidence type="ECO:0000313" key="8">
    <source>
        <dbReference type="Proteomes" id="UP000012960"/>
    </source>
</evidence>
<feature type="compositionally biased region" description="Basic and acidic residues" evidence="4">
    <location>
        <begin position="594"/>
        <end position="604"/>
    </location>
</feature>
<accession>A0A804KJ25</accession>
<name>A0A804KJ25_MUSAM</name>
<evidence type="ECO:0000313" key="7">
    <source>
        <dbReference type="EnsemblPlants" id="Ma09_p13120.1"/>
    </source>
</evidence>
<dbReference type="EMBL" id="HG996474">
    <property type="protein sequence ID" value="CAG1835042.1"/>
    <property type="molecule type" value="Genomic_DNA"/>
</dbReference>
<dbReference type="PANTHER" id="PTHR43572">
    <property type="entry name" value="CHAPERONE PROTEIN CLPD, CHLOROPLASTIC"/>
    <property type="match status" value="1"/>
</dbReference>
<dbReference type="InterPro" id="IPR004176">
    <property type="entry name" value="Clp_R_N"/>
</dbReference>
<comment type="similarity">
    <text evidence="1">Belongs to the ClpA/ClpB family.</text>
</comment>
<dbReference type="SUPFAM" id="SSF81923">
    <property type="entry name" value="Double Clp-N motif"/>
    <property type="match status" value="1"/>
</dbReference>
<reference evidence="7" key="2">
    <citation type="submission" date="2021-05" db="UniProtKB">
        <authorList>
            <consortium name="EnsemblPlants"/>
        </authorList>
    </citation>
    <scope>IDENTIFICATION</scope>
    <source>
        <strain evidence="7">subsp. malaccensis</strain>
    </source>
</reference>
<organism evidence="7 8">
    <name type="scientific">Musa acuminata subsp. malaccensis</name>
    <name type="common">Wild banana</name>
    <name type="synonym">Musa malaccensis</name>
    <dbReference type="NCBI Taxonomy" id="214687"/>
    <lineage>
        <taxon>Eukaryota</taxon>
        <taxon>Viridiplantae</taxon>
        <taxon>Streptophyta</taxon>
        <taxon>Embryophyta</taxon>
        <taxon>Tracheophyta</taxon>
        <taxon>Spermatophyta</taxon>
        <taxon>Magnoliopsida</taxon>
        <taxon>Liliopsida</taxon>
        <taxon>Zingiberales</taxon>
        <taxon>Musaceae</taxon>
        <taxon>Musa</taxon>
    </lineage>
</organism>
<evidence type="ECO:0000313" key="6">
    <source>
        <dbReference type="EMBL" id="CAG1835042.1"/>
    </source>
</evidence>
<dbReference type="InterPro" id="IPR051650">
    <property type="entry name" value="SL_signaling_regulator"/>
</dbReference>
<dbReference type="Gramene" id="Ma09_t13120.1">
    <property type="protein sequence ID" value="Ma09_p13120.1"/>
    <property type="gene ID" value="Ma09_g13120"/>
</dbReference>
<feature type="domain" description="Clp R" evidence="5">
    <location>
        <begin position="8"/>
        <end position="172"/>
    </location>
</feature>
<evidence type="ECO:0000256" key="3">
    <source>
        <dbReference type="PROSITE-ProRule" id="PRU01251"/>
    </source>
</evidence>
<dbReference type="Gene3D" id="3.40.50.300">
    <property type="entry name" value="P-loop containing nucleotide triphosphate hydrolases"/>
    <property type="match status" value="1"/>
</dbReference>
<evidence type="ECO:0000256" key="4">
    <source>
        <dbReference type="SAM" id="MobiDB-lite"/>
    </source>
</evidence>
<dbReference type="GO" id="GO:0005634">
    <property type="term" value="C:nucleus"/>
    <property type="evidence" value="ECO:0000318"/>
    <property type="project" value="GO_Central"/>
</dbReference>
<gene>
    <name evidence="6" type="ORF">GSMUA_231470.1</name>
</gene>